<keyword evidence="15" id="KW-1185">Reference proteome</keyword>
<feature type="region of interest" description="Interaction with substrate tRNA" evidence="10">
    <location>
        <begin position="34"/>
        <end position="37"/>
    </location>
</feature>
<dbReference type="Gene3D" id="1.10.20.140">
    <property type="match status" value="1"/>
</dbReference>
<dbReference type="GO" id="GO:0005524">
    <property type="term" value="F:ATP binding"/>
    <property type="evidence" value="ECO:0007669"/>
    <property type="project" value="UniProtKB-UniRule"/>
</dbReference>
<evidence type="ECO:0000256" key="8">
    <source>
        <dbReference type="ARBA" id="ARBA00022842"/>
    </source>
</evidence>
<dbReference type="KEGG" id="sfz:SFLOR_v1c04110"/>
<evidence type="ECO:0000256" key="3">
    <source>
        <dbReference type="ARBA" id="ARBA00005842"/>
    </source>
</evidence>
<evidence type="ECO:0000256" key="7">
    <source>
        <dbReference type="ARBA" id="ARBA00022840"/>
    </source>
</evidence>
<keyword evidence="6 10" id="KW-0547">Nucleotide-binding</keyword>
<dbReference type="EMBL" id="CP025057">
    <property type="protein sequence ID" value="AUB31463.1"/>
    <property type="molecule type" value="Genomic_DNA"/>
</dbReference>
<dbReference type="AlphaFoldDB" id="A0A2K8SDG5"/>
<dbReference type="GO" id="GO:0006400">
    <property type="term" value="P:tRNA modification"/>
    <property type="evidence" value="ECO:0007669"/>
    <property type="project" value="TreeGrafter"/>
</dbReference>
<comment type="caution">
    <text evidence="10">Lacks conserved residue(s) required for the propagation of feature annotation.</text>
</comment>
<dbReference type="InterPro" id="IPR018022">
    <property type="entry name" value="IPT"/>
</dbReference>
<evidence type="ECO:0000313" key="15">
    <source>
        <dbReference type="Proteomes" id="UP000231823"/>
    </source>
</evidence>
<dbReference type="Proteomes" id="UP000231823">
    <property type="component" value="Chromosome"/>
</dbReference>
<dbReference type="Gene3D" id="3.40.50.300">
    <property type="entry name" value="P-loop containing nucleotide triphosphate hydrolases"/>
    <property type="match status" value="1"/>
</dbReference>
<protein>
    <recommendedName>
        <fullName evidence="10">tRNA dimethylallyltransferase</fullName>
        <ecNumber evidence="10">2.5.1.75</ecNumber>
    </recommendedName>
    <alternativeName>
        <fullName evidence="10">Dimethylallyl diphosphate:tRNA dimethylallyltransferase</fullName>
        <shortName evidence="10">DMAPP:tRNA dimethylallyltransferase</shortName>
        <shortName evidence="10">DMATase</shortName>
    </alternativeName>
    <alternativeName>
        <fullName evidence="10">Isopentenyl-diphosphate:tRNA isopentenyltransferase</fullName>
        <shortName evidence="10">IPP transferase</shortName>
        <shortName evidence="10">IPPT</shortName>
        <shortName evidence="10">IPTase</shortName>
    </alternativeName>
</protein>
<accession>A0A2K8SDG5</accession>
<evidence type="ECO:0000256" key="13">
    <source>
        <dbReference type="RuleBase" id="RU003785"/>
    </source>
</evidence>
<dbReference type="GO" id="GO:0052381">
    <property type="term" value="F:tRNA dimethylallyltransferase activity"/>
    <property type="evidence" value="ECO:0007669"/>
    <property type="project" value="UniProtKB-UniRule"/>
</dbReference>
<dbReference type="EC" id="2.5.1.75" evidence="10"/>
<evidence type="ECO:0000256" key="2">
    <source>
        <dbReference type="ARBA" id="ARBA00003213"/>
    </source>
</evidence>
<evidence type="ECO:0000313" key="14">
    <source>
        <dbReference type="EMBL" id="AUB31463.1"/>
    </source>
</evidence>
<sequence length="307" mass="36085">MNKIIVIVGPTASGKTDLSIKLAKKFNGECINSDSTQIFKGTDIATNKITEEEMQGIKHHLISIREVNEKYSVADFQKDAREKIDEILKKGKTPIIVGGTGLYVNAVLMNYNFANEDHIENFEKKYDNFSNQEIWKILNSKDNNEAQKIHPNNRNRVIRALEIIEINKGIEKTKIIKDNKKYFYNNLLFIGLFPQRDKLYSKINNRVFILSKKGLFKEIENAYKANNFNKKAQALKCIGGPEIIRYLEKEITYDECIELMQKNNRHYARRQLTWFRNQLENIKWFEHDYENYDQITDEIVDYIELNI</sequence>
<feature type="binding site" evidence="10">
    <location>
        <begin position="9"/>
        <end position="16"/>
    </location>
    <ligand>
        <name>ATP</name>
        <dbReference type="ChEBI" id="CHEBI:30616"/>
    </ligand>
</feature>
<comment type="similarity">
    <text evidence="3 10 13">Belongs to the IPP transferase family.</text>
</comment>
<evidence type="ECO:0000256" key="11">
    <source>
        <dbReference type="RuleBase" id="RU003783"/>
    </source>
</evidence>
<proteinExistence type="inferred from homology"/>
<keyword evidence="4 10" id="KW-0808">Transferase</keyword>
<name>A0A2K8SDG5_9MOLU</name>
<dbReference type="InterPro" id="IPR027417">
    <property type="entry name" value="P-loop_NTPase"/>
</dbReference>
<dbReference type="NCBIfam" id="TIGR00174">
    <property type="entry name" value="miaA"/>
    <property type="match status" value="1"/>
</dbReference>
<evidence type="ECO:0000256" key="5">
    <source>
        <dbReference type="ARBA" id="ARBA00022694"/>
    </source>
</evidence>
<dbReference type="HAMAP" id="MF_00185">
    <property type="entry name" value="IPP_trans"/>
    <property type="match status" value="1"/>
</dbReference>
<dbReference type="InterPro" id="IPR039657">
    <property type="entry name" value="Dimethylallyltransferase"/>
</dbReference>
<evidence type="ECO:0000256" key="4">
    <source>
        <dbReference type="ARBA" id="ARBA00022679"/>
    </source>
</evidence>
<organism evidence="14 15">
    <name type="scientific">Spiroplasma floricola 23-6</name>
    <dbReference type="NCBI Taxonomy" id="1336749"/>
    <lineage>
        <taxon>Bacteria</taxon>
        <taxon>Bacillati</taxon>
        <taxon>Mycoplasmatota</taxon>
        <taxon>Mollicutes</taxon>
        <taxon>Entomoplasmatales</taxon>
        <taxon>Spiroplasmataceae</taxon>
        <taxon>Spiroplasma</taxon>
    </lineage>
</organism>
<dbReference type="SUPFAM" id="SSF52540">
    <property type="entry name" value="P-loop containing nucleoside triphosphate hydrolases"/>
    <property type="match status" value="2"/>
</dbReference>
<evidence type="ECO:0000256" key="1">
    <source>
        <dbReference type="ARBA" id="ARBA00001946"/>
    </source>
</evidence>
<keyword evidence="7 10" id="KW-0067">ATP-binding</keyword>
<comment type="catalytic activity">
    <reaction evidence="9 10 11">
        <text>adenosine(37) in tRNA + dimethylallyl diphosphate = N(6)-dimethylallyladenosine(37) in tRNA + diphosphate</text>
        <dbReference type="Rhea" id="RHEA:26482"/>
        <dbReference type="Rhea" id="RHEA-COMP:10162"/>
        <dbReference type="Rhea" id="RHEA-COMP:10375"/>
        <dbReference type="ChEBI" id="CHEBI:33019"/>
        <dbReference type="ChEBI" id="CHEBI:57623"/>
        <dbReference type="ChEBI" id="CHEBI:74411"/>
        <dbReference type="ChEBI" id="CHEBI:74415"/>
        <dbReference type="EC" id="2.5.1.75"/>
    </reaction>
</comment>
<dbReference type="PANTHER" id="PTHR11088">
    <property type="entry name" value="TRNA DIMETHYLALLYLTRANSFERASE"/>
    <property type="match status" value="1"/>
</dbReference>
<keyword evidence="8 10" id="KW-0460">Magnesium</keyword>
<evidence type="ECO:0000256" key="12">
    <source>
        <dbReference type="RuleBase" id="RU003784"/>
    </source>
</evidence>
<dbReference type="OrthoDB" id="9776390at2"/>
<evidence type="ECO:0000256" key="10">
    <source>
        <dbReference type="HAMAP-Rule" id="MF_00185"/>
    </source>
</evidence>
<keyword evidence="5 10" id="KW-0819">tRNA processing</keyword>
<comment type="cofactor">
    <cofactor evidence="1 10">
        <name>Mg(2+)</name>
        <dbReference type="ChEBI" id="CHEBI:18420"/>
    </cofactor>
</comment>
<dbReference type="Pfam" id="PF01715">
    <property type="entry name" value="IPPT"/>
    <property type="match status" value="1"/>
</dbReference>
<comment type="function">
    <text evidence="2 10 12">Catalyzes the transfer of a dimethylallyl group onto the adenine at position 37 in tRNAs that read codons beginning with uridine, leading to the formation of N6-(dimethylallyl)adenosine (i(6)A).</text>
</comment>
<comment type="subunit">
    <text evidence="10">Monomer.</text>
</comment>
<dbReference type="PANTHER" id="PTHR11088:SF60">
    <property type="entry name" value="TRNA DIMETHYLALLYLTRANSFERASE"/>
    <property type="match status" value="1"/>
</dbReference>
<reference evidence="14 15" key="1">
    <citation type="submission" date="2017-12" db="EMBL/GenBank/DDBJ databases">
        <title>Complete genome sequence of Spiroplasma floricola 23-6 (ATCC 29989).</title>
        <authorList>
            <person name="Tsai Y.-M."/>
            <person name="Wu P.-S."/>
            <person name="Lo W.-S."/>
            <person name="Kuo C.-H."/>
        </authorList>
    </citation>
    <scope>NUCLEOTIDE SEQUENCE [LARGE SCALE GENOMIC DNA]</scope>
    <source>
        <strain evidence="14 15">23-6</strain>
    </source>
</reference>
<feature type="site" description="Interaction with substrate tRNA" evidence="10">
    <location>
        <position position="100"/>
    </location>
</feature>
<evidence type="ECO:0000256" key="6">
    <source>
        <dbReference type="ARBA" id="ARBA00022741"/>
    </source>
</evidence>
<evidence type="ECO:0000256" key="9">
    <source>
        <dbReference type="ARBA" id="ARBA00049563"/>
    </source>
</evidence>
<dbReference type="RefSeq" id="WP_100916454.1">
    <property type="nucleotide sequence ID" value="NZ_CP025057.1"/>
</dbReference>
<feature type="binding site" evidence="10">
    <location>
        <begin position="11"/>
        <end position="16"/>
    </location>
    <ligand>
        <name>substrate</name>
    </ligand>
</feature>
<gene>
    <name evidence="10 14" type="primary">miaA</name>
    <name evidence="14" type="ORF">SFLOR_v1c04110</name>
</gene>